<proteinExistence type="predicted"/>
<evidence type="ECO:0000313" key="2">
    <source>
        <dbReference type="Proteomes" id="UP000831534"/>
    </source>
</evidence>
<keyword evidence="2" id="KW-1185">Reference proteome</keyword>
<dbReference type="EMBL" id="CP091521">
    <property type="protein sequence ID" value="UOP04705.1"/>
    <property type="molecule type" value="Genomic_DNA"/>
</dbReference>
<accession>A0A8T9MV22</accession>
<evidence type="ECO:0000313" key="1">
    <source>
        <dbReference type="EMBL" id="UOP04705.1"/>
    </source>
</evidence>
<sequence length="210" mass="23349">MTNKLLAVGAVLALGACGSQDHTETKMRQAIDNAAQFNQVCLPHALNVEHRSGSEGNALIGAPQIKLLKRQENGKRANPEAVKQMERLVRAGLYDEEKEEKGEAPANGKETPRYLVYSLTDLGKEKIRLGHHGALLCVGTAKVEKINYFTEPTPARGYTLSQVNYTAKIVPEKWSKGLLKDNPAFRQEVERSATLVKTNDGWRDIRELHY</sequence>
<reference evidence="1" key="2">
    <citation type="submission" date="2024-09" db="EMBL/GenBank/DDBJ databases">
        <authorList>
            <person name="Veyrier F.J."/>
        </authorList>
    </citation>
    <scope>NUCLEOTIDE SEQUENCE</scope>
    <source>
        <strain evidence="1">17694</strain>
    </source>
</reference>
<dbReference type="PROSITE" id="PS51257">
    <property type="entry name" value="PROKAR_LIPOPROTEIN"/>
    <property type="match status" value="1"/>
</dbReference>
<organism evidence="1 2">
    <name type="scientific">Conchiformibius kuhniae</name>
    <dbReference type="NCBI Taxonomy" id="211502"/>
    <lineage>
        <taxon>Bacteria</taxon>
        <taxon>Pseudomonadati</taxon>
        <taxon>Pseudomonadota</taxon>
        <taxon>Betaproteobacteria</taxon>
        <taxon>Neisseriales</taxon>
        <taxon>Neisseriaceae</taxon>
        <taxon>Conchiformibius</taxon>
    </lineage>
</organism>
<protein>
    <recommendedName>
        <fullName evidence="3">Lipoprotein</fullName>
    </recommendedName>
</protein>
<gene>
    <name evidence="1" type="ORF">LVJ77_11025</name>
</gene>
<evidence type="ECO:0008006" key="3">
    <source>
        <dbReference type="Google" id="ProtNLM"/>
    </source>
</evidence>
<dbReference type="AlphaFoldDB" id="A0A8T9MV22"/>
<dbReference type="RefSeq" id="WP_027010001.1">
    <property type="nucleotide sequence ID" value="NZ_CP091521.1"/>
</dbReference>
<dbReference type="Proteomes" id="UP000831534">
    <property type="component" value="Chromosome"/>
</dbReference>
<name>A0A8T9MV22_9NEIS</name>
<dbReference type="KEGG" id="ckh:LVJ77_11025"/>
<reference evidence="1" key="1">
    <citation type="journal article" date="2022" name="Res Sq">
        <title>Evolution of multicellular longitudinally dividing oral cavity symbionts (Neisseriaceae).</title>
        <authorList>
            <person name="Nyongesa S."/>
            <person name="Weber P."/>
            <person name="Bernet E."/>
            <person name="Pullido F."/>
            <person name="Nieckarz M."/>
            <person name="Delaby M."/>
            <person name="Nieves C."/>
            <person name="Viehboeck T."/>
            <person name="Krause N."/>
            <person name="Rivera-Millot A."/>
            <person name="Nakamura A."/>
            <person name="Vischer N."/>
            <person name="VanNieuwenhze M."/>
            <person name="Brun Y."/>
            <person name="Cava F."/>
            <person name="Bulgheresi S."/>
            <person name="Veyrier F."/>
        </authorList>
    </citation>
    <scope>NUCLEOTIDE SEQUENCE</scope>
    <source>
        <strain evidence="1">17694</strain>
    </source>
</reference>